<dbReference type="InterPro" id="IPR036322">
    <property type="entry name" value="WD40_repeat_dom_sf"/>
</dbReference>
<feature type="repeat" description="WD" evidence="3">
    <location>
        <begin position="77"/>
        <end position="100"/>
    </location>
</feature>
<reference evidence="7 8" key="1">
    <citation type="journal article" date="2015" name="Sci. Rep.">
        <title>Chromosome-level genome map provides insights into diverse defense mechanisms in the medicinal fungus Ganoderma sinense.</title>
        <authorList>
            <person name="Zhu Y."/>
            <person name="Xu J."/>
            <person name="Sun C."/>
            <person name="Zhou S."/>
            <person name="Xu H."/>
            <person name="Nelson D.R."/>
            <person name="Qian J."/>
            <person name="Song J."/>
            <person name="Luo H."/>
            <person name="Xiang L."/>
            <person name="Li Y."/>
            <person name="Xu Z."/>
            <person name="Ji A."/>
            <person name="Wang L."/>
            <person name="Lu S."/>
            <person name="Hayward A."/>
            <person name="Sun W."/>
            <person name="Li X."/>
            <person name="Schwartz D.C."/>
            <person name="Wang Y."/>
            <person name="Chen S."/>
        </authorList>
    </citation>
    <scope>NUCLEOTIDE SEQUENCE [LARGE SCALE GENOMIC DNA]</scope>
    <source>
        <strain evidence="7 8">ZZ0214-1</strain>
    </source>
</reference>
<evidence type="ECO:0000313" key="7">
    <source>
        <dbReference type="EMBL" id="PIL37580.1"/>
    </source>
</evidence>
<keyword evidence="4" id="KW-0863">Zinc-finger</keyword>
<dbReference type="Proteomes" id="UP000230002">
    <property type="component" value="Unassembled WGS sequence"/>
</dbReference>
<gene>
    <name evidence="7" type="ORF">GSI_01274</name>
</gene>
<accession>A0A2G8SUZ5</accession>
<dbReference type="InterPro" id="IPR020472">
    <property type="entry name" value="WD40_PAC1"/>
</dbReference>
<feature type="repeat" description="WD" evidence="3">
    <location>
        <begin position="101"/>
        <end position="142"/>
    </location>
</feature>
<dbReference type="InterPro" id="IPR001680">
    <property type="entry name" value="WD40_rpt"/>
</dbReference>
<dbReference type="EMBL" id="AYKW01000001">
    <property type="protein sequence ID" value="PIL37580.1"/>
    <property type="molecule type" value="Genomic_DNA"/>
</dbReference>
<keyword evidence="4" id="KW-0479">Metal-binding</keyword>
<dbReference type="Pfam" id="PF00400">
    <property type="entry name" value="WD40"/>
    <property type="match status" value="4"/>
</dbReference>
<keyword evidence="8" id="KW-1185">Reference proteome</keyword>
<dbReference type="InterPro" id="IPR019775">
    <property type="entry name" value="WD40_repeat_CS"/>
</dbReference>
<proteinExistence type="predicted"/>
<dbReference type="AlphaFoldDB" id="A0A2G8SUZ5"/>
<sequence length="373" mass="39560">MSPNAGDPLVAGAPQDAMVPPILRYALGLDQDEDGWTSSRGAAADPFAGAKSQDAHPFGKPSYPGGASDGWGQPNALVVSGGCDKELRVWDVKSGYCIYILRGHTSTIRCLKVLHGRPVAVSGSRDRTLRVWDIQRGRLLRVLEGHSQSVRCLDACGNRVVSGSYDCTCRVWDVDTGACLHVLRGHFHQIYTVAFDGVRIASGGLDTTVRVWDASSGTCLALLQGHTALVCQLQLMPTMLATGGSDGRVITFSLKGATFSVVQRLAAHDSSVSGLQLDDRFLVTSGNDGRVRLYKFDPPLFGNANGVAGGTGAGAGMGAGAGDGADPQCSFVRDMCDASESVWKVAYTRETCAVLCKKAGKMVVEIWSFKPEF</sequence>
<dbReference type="PROSITE" id="PS50966">
    <property type="entry name" value="ZF_SWIM"/>
    <property type="match status" value="1"/>
</dbReference>
<dbReference type="PANTHER" id="PTHR22847:SF732">
    <property type="entry name" value="F-BOX DOMAIN-CONTAINING PROTEIN"/>
    <property type="match status" value="1"/>
</dbReference>
<dbReference type="InterPro" id="IPR007527">
    <property type="entry name" value="Znf_SWIM"/>
</dbReference>
<evidence type="ECO:0000256" key="3">
    <source>
        <dbReference type="PROSITE-ProRule" id="PRU00221"/>
    </source>
</evidence>
<feature type="region of interest" description="Disordered" evidence="5">
    <location>
        <begin position="38"/>
        <end position="65"/>
    </location>
</feature>
<name>A0A2G8SUZ5_9APHY</name>
<dbReference type="PROSITE" id="PS50082">
    <property type="entry name" value="WD_REPEATS_2"/>
    <property type="match status" value="4"/>
</dbReference>
<dbReference type="SMART" id="SM00320">
    <property type="entry name" value="WD40"/>
    <property type="match status" value="6"/>
</dbReference>
<evidence type="ECO:0000256" key="5">
    <source>
        <dbReference type="SAM" id="MobiDB-lite"/>
    </source>
</evidence>
<dbReference type="CDD" id="cd00200">
    <property type="entry name" value="WD40"/>
    <property type="match status" value="1"/>
</dbReference>
<dbReference type="SUPFAM" id="SSF50978">
    <property type="entry name" value="WD40 repeat-like"/>
    <property type="match status" value="1"/>
</dbReference>
<keyword evidence="1 3" id="KW-0853">WD repeat</keyword>
<dbReference type="PROSITE" id="PS00678">
    <property type="entry name" value="WD_REPEATS_1"/>
    <property type="match status" value="3"/>
</dbReference>
<dbReference type="InterPro" id="IPR015943">
    <property type="entry name" value="WD40/YVTN_repeat-like_dom_sf"/>
</dbReference>
<evidence type="ECO:0000256" key="2">
    <source>
        <dbReference type="ARBA" id="ARBA00022737"/>
    </source>
</evidence>
<comment type="caution">
    <text evidence="7">The sequence shown here is derived from an EMBL/GenBank/DDBJ whole genome shotgun (WGS) entry which is preliminary data.</text>
</comment>
<dbReference type="GO" id="GO:0008270">
    <property type="term" value="F:zinc ion binding"/>
    <property type="evidence" value="ECO:0007669"/>
    <property type="project" value="UniProtKB-KW"/>
</dbReference>
<feature type="domain" description="SWIM-type" evidence="6">
    <location>
        <begin position="158"/>
        <end position="190"/>
    </location>
</feature>
<dbReference type="STRING" id="1077348.A0A2G8SUZ5"/>
<protein>
    <submittedName>
        <fullName evidence="7">Transporter</fullName>
    </submittedName>
</protein>
<feature type="repeat" description="WD" evidence="3">
    <location>
        <begin position="183"/>
        <end position="222"/>
    </location>
</feature>
<evidence type="ECO:0000259" key="6">
    <source>
        <dbReference type="PROSITE" id="PS50966"/>
    </source>
</evidence>
<keyword evidence="4" id="KW-0862">Zinc</keyword>
<dbReference type="PANTHER" id="PTHR22847">
    <property type="entry name" value="WD40 REPEAT PROTEIN"/>
    <property type="match status" value="1"/>
</dbReference>
<dbReference type="OrthoDB" id="190105at2759"/>
<organism evidence="7 8">
    <name type="scientific">Ganoderma sinense ZZ0214-1</name>
    <dbReference type="NCBI Taxonomy" id="1077348"/>
    <lineage>
        <taxon>Eukaryota</taxon>
        <taxon>Fungi</taxon>
        <taxon>Dikarya</taxon>
        <taxon>Basidiomycota</taxon>
        <taxon>Agaricomycotina</taxon>
        <taxon>Agaricomycetes</taxon>
        <taxon>Polyporales</taxon>
        <taxon>Polyporaceae</taxon>
        <taxon>Ganoderma</taxon>
    </lineage>
</organism>
<keyword evidence="2" id="KW-0677">Repeat</keyword>
<dbReference type="Gene3D" id="2.130.10.10">
    <property type="entry name" value="YVTN repeat-like/Quinoprotein amine dehydrogenase"/>
    <property type="match status" value="1"/>
</dbReference>
<feature type="repeat" description="WD" evidence="3">
    <location>
        <begin position="143"/>
        <end position="182"/>
    </location>
</feature>
<dbReference type="PROSITE" id="PS50294">
    <property type="entry name" value="WD_REPEATS_REGION"/>
    <property type="match status" value="3"/>
</dbReference>
<dbReference type="GO" id="GO:1990234">
    <property type="term" value="C:transferase complex"/>
    <property type="evidence" value="ECO:0007669"/>
    <property type="project" value="UniProtKB-ARBA"/>
</dbReference>
<dbReference type="PRINTS" id="PR00320">
    <property type="entry name" value="GPROTEINBRPT"/>
</dbReference>
<evidence type="ECO:0000313" key="8">
    <source>
        <dbReference type="Proteomes" id="UP000230002"/>
    </source>
</evidence>
<evidence type="ECO:0000256" key="1">
    <source>
        <dbReference type="ARBA" id="ARBA00022574"/>
    </source>
</evidence>
<evidence type="ECO:0000256" key="4">
    <source>
        <dbReference type="PROSITE-ProRule" id="PRU00325"/>
    </source>
</evidence>